<reference evidence="4" key="2">
    <citation type="submission" date="2019-09" db="UniProtKB">
        <authorList>
            <consortium name="WormBaseParasite"/>
        </authorList>
    </citation>
    <scope>IDENTIFICATION</scope>
</reference>
<accession>A0A183GX82</accession>
<proteinExistence type="predicted"/>
<dbReference type="WBParaSite" id="HPBE_0002730201-mRNA-1">
    <property type="protein sequence ID" value="HPBE_0002730201-mRNA-1"/>
    <property type="gene ID" value="HPBE_0002730201"/>
</dbReference>
<feature type="transmembrane region" description="Helical" evidence="1">
    <location>
        <begin position="14"/>
        <end position="32"/>
    </location>
</feature>
<keyword evidence="1" id="KW-0472">Membrane</keyword>
<sequence length="156" mass="18524">FHLFIYFWRELQTITYFTGIACSLVFFAVLNVESSHLYNDCGRFFRECRRVLRKGGYLCWTDLRYPQCQEMIPHLFYRQASQAGFIEEQWDDVTDNVLQGLQRTSARYDKVLMEAPWPVRLFSPSLRATYCAPGTHTYARFATKEKGYYAALWRKP</sequence>
<organism evidence="3 4">
    <name type="scientific">Heligmosomoides polygyrus</name>
    <name type="common">Parasitic roundworm</name>
    <dbReference type="NCBI Taxonomy" id="6339"/>
    <lineage>
        <taxon>Eukaryota</taxon>
        <taxon>Metazoa</taxon>
        <taxon>Ecdysozoa</taxon>
        <taxon>Nematoda</taxon>
        <taxon>Chromadorea</taxon>
        <taxon>Rhabditida</taxon>
        <taxon>Rhabditina</taxon>
        <taxon>Rhabditomorpha</taxon>
        <taxon>Strongyloidea</taxon>
        <taxon>Heligmosomidae</taxon>
        <taxon>Heligmosomoides</taxon>
    </lineage>
</organism>
<reference evidence="2 3" key="1">
    <citation type="submission" date="2018-11" db="EMBL/GenBank/DDBJ databases">
        <authorList>
            <consortium name="Pathogen Informatics"/>
        </authorList>
    </citation>
    <scope>NUCLEOTIDE SEQUENCE [LARGE SCALE GENOMIC DNA]</scope>
</reference>
<dbReference type="Gene3D" id="3.40.50.150">
    <property type="entry name" value="Vaccinia Virus protein VP39"/>
    <property type="match status" value="1"/>
</dbReference>
<evidence type="ECO:0000256" key="1">
    <source>
        <dbReference type="SAM" id="Phobius"/>
    </source>
</evidence>
<protein>
    <submittedName>
        <fullName evidence="4">Methyltransf_11 domain-containing protein</fullName>
    </submittedName>
</protein>
<dbReference type="InterPro" id="IPR029063">
    <property type="entry name" value="SAM-dependent_MTases_sf"/>
</dbReference>
<dbReference type="SUPFAM" id="SSF53335">
    <property type="entry name" value="S-adenosyl-L-methionine-dependent methyltransferases"/>
    <property type="match status" value="1"/>
</dbReference>
<keyword evidence="1" id="KW-0812">Transmembrane</keyword>
<dbReference type="EMBL" id="UZAH01042927">
    <property type="protein sequence ID" value="VDP62554.1"/>
    <property type="molecule type" value="Genomic_DNA"/>
</dbReference>
<name>A0A183GX82_HELPZ</name>
<dbReference type="AlphaFoldDB" id="A0A183GX82"/>
<keyword evidence="1" id="KW-1133">Transmembrane helix</keyword>
<evidence type="ECO:0000313" key="2">
    <source>
        <dbReference type="EMBL" id="VDP62554.1"/>
    </source>
</evidence>
<dbReference type="OrthoDB" id="506498at2759"/>
<evidence type="ECO:0000313" key="4">
    <source>
        <dbReference type="WBParaSite" id="HPBE_0002730201-mRNA-1"/>
    </source>
</evidence>
<accession>A0A3P8FW72</accession>
<evidence type="ECO:0000313" key="3">
    <source>
        <dbReference type="Proteomes" id="UP000050761"/>
    </source>
</evidence>
<dbReference type="Proteomes" id="UP000050761">
    <property type="component" value="Unassembled WGS sequence"/>
</dbReference>
<gene>
    <name evidence="2" type="ORF">HPBE_LOCUS27301</name>
</gene>
<keyword evidence="3" id="KW-1185">Reference proteome</keyword>